<dbReference type="RefSeq" id="WP_015931483.1">
    <property type="nucleotide sequence ID" value="NC_011894.1"/>
</dbReference>
<gene>
    <name evidence="3" type="ordered locus">Mnod_5000</name>
</gene>
<dbReference type="PANTHER" id="PTHR11839">
    <property type="entry name" value="UDP/ADP-SUGAR PYROPHOSPHATASE"/>
    <property type="match status" value="1"/>
</dbReference>
<protein>
    <submittedName>
        <fullName evidence="3">NUDIX hydrolase</fullName>
    </submittedName>
</protein>
<dbReference type="EMBL" id="CP001349">
    <property type="protein sequence ID" value="ACL59854.1"/>
    <property type="molecule type" value="Genomic_DNA"/>
</dbReference>
<dbReference type="Proteomes" id="UP000008207">
    <property type="component" value="Chromosome"/>
</dbReference>
<feature type="domain" description="Nudix hydrolase" evidence="2">
    <location>
        <begin position="42"/>
        <end position="171"/>
    </location>
</feature>
<dbReference type="PANTHER" id="PTHR11839:SF1">
    <property type="entry name" value="ADP-SUGAR PYROPHOSPHATASE"/>
    <property type="match status" value="1"/>
</dbReference>
<dbReference type="eggNOG" id="COG0494">
    <property type="taxonomic scope" value="Bacteria"/>
</dbReference>
<dbReference type="SUPFAM" id="SSF55811">
    <property type="entry name" value="Nudix"/>
    <property type="match status" value="1"/>
</dbReference>
<keyword evidence="4" id="KW-1185">Reference proteome</keyword>
<evidence type="ECO:0000259" key="2">
    <source>
        <dbReference type="PROSITE" id="PS51462"/>
    </source>
</evidence>
<dbReference type="AlphaFoldDB" id="B8IIH7"/>
<dbReference type="GO" id="GO:0019693">
    <property type="term" value="P:ribose phosphate metabolic process"/>
    <property type="evidence" value="ECO:0007669"/>
    <property type="project" value="TreeGrafter"/>
</dbReference>
<sequence length="180" mass="19173">MAAKAWSVRGSSRPLESRWISIRADDCVTATGAGISPFYVIESPDFVHVLALEQEGRVVLVRQYRHGYGGMSLELPGGLIDPGEKNIVAVAARELLEETGYGGGHLSHLATLSIDPSRYANRQHLVCARGVVLGQANPEPTEDIDVVVVSREEAQDLAVSGAIINAAHIGLLMMGLSMTG</sequence>
<dbReference type="GO" id="GO:0006753">
    <property type="term" value="P:nucleoside phosphate metabolic process"/>
    <property type="evidence" value="ECO:0007669"/>
    <property type="project" value="TreeGrafter"/>
</dbReference>
<accession>B8IIH7</accession>
<dbReference type="InterPro" id="IPR000086">
    <property type="entry name" value="NUDIX_hydrolase_dom"/>
</dbReference>
<keyword evidence="1 3" id="KW-0378">Hydrolase</keyword>
<dbReference type="HOGENOM" id="CLU_062658_8_0_5"/>
<proteinExistence type="predicted"/>
<dbReference type="Pfam" id="PF00293">
    <property type="entry name" value="NUDIX"/>
    <property type="match status" value="1"/>
</dbReference>
<dbReference type="Gene3D" id="3.90.79.10">
    <property type="entry name" value="Nucleoside Triphosphate Pyrophosphohydrolase"/>
    <property type="match status" value="1"/>
</dbReference>
<evidence type="ECO:0000313" key="3">
    <source>
        <dbReference type="EMBL" id="ACL59854.1"/>
    </source>
</evidence>
<evidence type="ECO:0000313" key="4">
    <source>
        <dbReference type="Proteomes" id="UP000008207"/>
    </source>
</evidence>
<reference evidence="3 4" key="1">
    <citation type="submission" date="2009-01" db="EMBL/GenBank/DDBJ databases">
        <title>Complete sequence of chromosome of Methylobacterium nodulans ORS 2060.</title>
        <authorList>
            <consortium name="US DOE Joint Genome Institute"/>
            <person name="Lucas S."/>
            <person name="Copeland A."/>
            <person name="Lapidus A."/>
            <person name="Glavina del Rio T."/>
            <person name="Dalin E."/>
            <person name="Tice H."/>
            <person name="Bruce D."/>
            <person name="Goodwin L."/>
            <person name="Pitluck S."/>
            <person name="Sims D."/>
            <person name="Brettin T."/>
            <person name="Detter J.C."/>
            <person name="Han C."/>
            <person name="Larimer F."/>
            <person name="Land M."/>
            <person name="Hauser L."/>
            <person name="Kyrpides N."/>
            <person name="Ivanova N."/>
            <person name="Marx C.J."/>
            <person name="Richardson P."/>
        </authorList>
    </citation>
    <scope>NUCLEOTIDE SEQUENCE [LARGE SCALE GENOMIC DNA]</scope>
    <source>
        <strain evidence="4">LMG 21967 / CNCM I-2342 / ORS 2060</strain>
    </source>
</reference>
<dbReference type="GO" id="GO:0016787">
    <property type="term" value="F:hydrolase activity"/>
    <property type="evidence" value="ECO:0007669"/>
    <property type="project" value="UniProtKB-KW"/>
</dbReference>
<organism evidence="3 4">
    <name type="scientific">Methylobacterium nodulans (strain LMG 21967 / CNCM I-2342 / ORS 2060)</name>
    <dbReference type="NCBI Taxonomy" id="460265"/>
    <lineage>
        <taxon>Bacteria</taxon>
        <taxon>Pseudomonadati</taxon>
        <taxon>Pseudomonadota</taxon>
        <taxon>Alphaproteobacteria</taxon>
        <taxon>Hyphomicrobiales</taxon>
        <taxon>Methylobacteriaceae</taxon>
        <taxon>Methylobacterium</taxon>
    </lineage>
</organism>
<evidence type="ECO:0000256" key="1">
    <source>
        <dbReference type="ARBA" id="ARBA00022801"/>
    </source>
</evidence>
<dbReference type="InterPro" id="IPR015797">
    <property type="entry name" value="NUDIX_hydrolase-like_dom_sf"/>
</dbReference>
<dbReference type="STRING" id="460265.Mnod_5000"/>
<dbReference type="OrthoDB" id="9806150at2"/>
<dbReference type="CDD" id="cd03424">
    <property type="entry name" value="NUDIX_ADPRase_Nudt5_UGPPase_Nudt14"/>
    <property type="match status" value="1"/>
</dbReference>
<dbReference type="PROSITE" id="PS51462">
    <property type="entry name" value="NUDIX"/>
    <property type="match status" value="1"/>
</dbReference>
<name>B8IIH7_METNO</name>
<dbReference type="KEGG" id="mno:Mnod_5000"/>